<keyword evidence="3" id="KW-1185">Reference proteome</keyword>
<sequence>MTMTLNEAAKFCHKAKGTVLKAIKDGRLSAPKDAQGRYEIDPSELHRVFPMTAIDQSEKPILTPAPDHENRIEIERLRAELKAANTLSENMAETVADLRERLDREGEERRKLTAILTDQRSGQGAKRGLFGFLRSA</sequence>
<proteinExistence type="predicted"/>
<dbReference type="OrthoDB" id="7909028at2"/>
<dbReference type="EMBL" id="UIHC01000090">
    <property type="protein sequence ID" value="SUZ33920.1"/>
    <property type="molecule type" value="Genomic_DNA"/>
</dbReference>
<dbReference type="RefSeq" id="WP_147434269.1">
    <property type="nucleotide sequence ID" value="NZ_UIHC01000090.1"/>
</dbReference>
<dbReference type="AlphaFoldDB" id="A0A3B0MES8"/>
<evidence type="ECO:0000256" key="1">
    <source>
        <dbReference type="SAM" id="Coils"/>
    </source>
</evidence>
<protein>
    <recommendedName>
        <fullName evidence="4">Helix-turn-helix domain-containing protein</fullName>
    </recommendedName>
</protein>
<organism evidence="2 3">
    <name type="scientific">Roseinatronobacter ekhonensis</name>
    <dbReference type="NCBI Taxonomy" id="254356"/>
    <lineage>
        <taxon>Bacteria</taxon>
        <taxon>Pseudomonadati</taxon>
        <taxon>Pseudomonadota</taxon>
        <taxon>Alphaproteobacteria</taxon>
        <taxon>Rhodobacterales</taxon>
        <taxon>Paracoccaceae</taxon>
        <taxon>Roseinatronobacter</taxon>
    </lineage>
</organism>
<accession>A0A3B0MES8</accession>
<keyword evidence="1" id="KW-0175">Coiled coil</keyword>
<evidence type="ECO:0000313" key="3">
    <source>
        <dbReference type="Proteomes" id="UP000272908"/>
    </source>
</evidence>
<name>A0A3B0MES8_9RHOB</name>
<gene>
    <name evidence="2" type="ORF">ROE7235_03701</name>
</gene>
<evidence type="ECO:0008006" key="4">
    <source>
        <dbReference type="Google" id="ProtNLM"/>
    </source>
</evidence>
<reference evidence="3" key="1">
    <citation type="submission" date="2018-08" db="EMBL/GenBank/DDBJ databases">
        <authorList>
            <person name="Rodrigo-Torres L."/>
            <person name="Arahal R. D."/>
            <person name="Lucena T."/>
        </authorList>
    </citation>
    <scope>NUCLEOTIDE SEQUENCE [LARGE SCALE GENOMIC DNA]</scope>
    <source>
        <strain evidence="3">CECT 7235</strain>
    </source>
</reference>
<evidence type="ECO:0000313" key="2">
    <source>
        <dbReference type="EMBL" id="SUZ33920.1"/>
    </source>
</evidence>
<feature type="coiled-coil region" evidence="1">
    <location>
        <begin position="74"/>
        <end position="115"/>
    </location>
</feature>
<dbReference type="Proteomes" id="UP000272908">
    <property type="component" value="Unassembled WGS sequence"/>
</dbReference>